<dbReference type="EMBL" id="JAOPJF010000078">
    <property type="protein sequence ID" value="KAK1140635.1"/>
    <property type="molecule type" value="Genomic_DNA"/>
</dbReference>
<proteinExistence type="predicted"/>
<reference evidence="1 2" key="1">
    <citation type="journal article" date="2023" name="ACS Omega">
        <title>Identification of the Neoaspergillic Acid Biosynthesis Gene Cluster by Establishing an In Vitro CRISPR-Ribonucleoprotein Genetic System in Aspergillus melleus.</title>
        <authorList>
            <person name="Yuan B."/>
            <person name="Grau M.F."/>
            <person name="Murata R.M."/>
            <person name="Torok T."/>
            <person name="Venkateswaran K."/>
            <person name="Stajich J.E."/>
            <person name="Wang C.C.C."/>
        </authorList>
    </citation>
    <scope>NUCLEOTIDE SEQUENCE [LARGE SCALE GENOMIC DNA]</scope>
    <source>
        <strain evidence="1 2">IMV 1140</strain>
    </source>
</reference>
<sequence length="1642" mass="182207">MDDVHPQARSRHLVDKYGPKFVDRTEQFQHRAVTMKAAPPNGKSAHQGPAGGFDSTPFPHAPPGYTLKFTFHRGINLPCADFGTFSSDPYVVAQLNVALPQRHKQDPGFVFRTPTVRKNRDPVWESEWVVANVPASGFTLKCTVYDEDAADHDDKLGNAYVEVGSIHDGWNGIKQQTFKVKKRTGSKRVYLFGNIAALASGRLDTGSHLLISVEFLGRTPGNEGAQLYTAGPNYWFKHFSPLIGRLAGTKDEVQTQDGKKAVTRYNFQAIQIQLTGPVPAELYHRYVEFRPFVAGMFTSQSLRGRILNRALHHQHQRIYNFDRTTLNGRFDSPCVALTQKFLEFVHYAQGGRIFTYVLTLDGQFRFTETGKEFGIDLLSKHTMHSNVSIYIAYSGEFFLRRRLHRSHHHSRLSRTSETEMPTEDQPSEESDISTDPADYELFIDNDSGTYRPNGQYLPLLKQFLSKSFPELNITTLDCTEDAEQMAALKGEQRDFKREGGQMTFLQQSSTSSLSISSSDEEELDERSGMARRKRGDLSQKVHDMRDVKGQFKKWAQAENHESINGPDHYSSTRGVPVTDSTLAKPVEREDDPDLSSSAAAPTFLLRLSNDDELNFNFTFILRQTQTGNAASSTVNGVSTSLPEVADTVLTGLTFAHAPNSKELDNLITREFHANPNLQNNSNVQFVGDYSTGGSPSVQFDWSWKWKPPKTVEDKGGGWRNSCSFLDYDQRANRLNTLAHFSFWVQNSVRALPSPQILSPNLDLLVPPPRNRVPSSHSILTHSSEADMLPNNQDLPSTPPENSDAVIATQTSAPPPVKVDLPQRPGEDMSVVEDGPLFRATMKAMEQKTGNMRAKIKKVLKKAEAAQQAQIACNDASEAFLSALNDASTSNANAIQPALDHYFEKIARQILNYERLNTIQLQRLVIEPLVKLYHNDIKQAEAKKKEFEEESRDYYAYVSRYLGQRQDSLKEKKRAESDSKYQAKRRTFELKRFDYSSFMQDLHGGRKEQEVLSHLTRFADTQAKSFLAAAKKIDDMTPQLDALIHEVSQADKEFQFQRTEREEKRRALEKSSNTYVEPDSVASSTTPSALPGNGNGNQKSDSELGRADSTGSQLRNVISNTSSLSSQANTSSVNNPPAGPPLTPSTGSSGQQRKEGLLWALSRPGSHIDPKGINKQAWHKFWIVLDQGKLSEYSNWKQKLDLHMDPIDLRMASVREARNAERRFCFEVITPQYKRIYQATSEEDMNNWIRAINNALQSAVEGRGMSSPPLSAGNDGSSVGRDIGSVLTGKSSSYSGQHSTSTASNNNVIRRTTVGARPSYVRDSRSFEENPSKLLQTVRDADQGNNWCADCGSTSKVEWVSINLGIVLCIECSGIHRSLGTHISKIRSLTLDVNSFSNDIVEILLQIGNRVSNMVWEATLDQSQKPMETSTREQRLKFITAKYSERVFVQQLPSPLSRFATPDESLLASIKRNDIQGVLYGIALRANVNVTDRSRNTHAVFLALAAADPASPGSSSSTLPPRPSTATSVKIIPFPIAELLVQNGAEIPSQPPPIPLSSAAQLYLNQRTARVPAFGTPPIQSASGKSSGDTLGTLPSLRGGGNDTVPSSQGPSSLDSKEREKLQKRGSAGARFAGKVASLGIDR</sequence>
<evidence type="ECO:0000313" key="2">
    <source>
        <dbReference type="Proteomes" id="UP001177260"/>
    </source>
</evidence>
<keyword evidence="2" id="KW-1185">Reference proteome</keyword>
<protein>
    <submittedName>
        <fullName evidence="1">Uncharacterized protein</fullName>
    </submittedName>
</protein>
<organism evidence="1 2">
    <name type="scientific">Aspergillus melleus</name>
    <dbReference type="NCBI Taxonomy" id="138277"/>
    <lineage>
        <taxon>Eukaryota</taxon>
        <taxon>Fungi</taxon>
        <taxon>Dikarya</taxon>
        <taxon>Ascomycota</taxon>
        <taxon>Pezizomycotina</taxon>
        <taxon>Eurotiomycetes</taxon>
        <taxon>Eurotiomycetidae</taxon>
        <taxon>Eurotiales</taxon>
        <taxon>Aspergillaceae</taxon>
        <taxon>Aspergillus</taxon>
        <taxon>Aspergillus subgen. Circumdati</taxon>
    </lineage>
</organism>
<name>A0ACC3ATH9_9EURO</name>
<evidence type="ECO:0000313" key="1">
    <source>
        <dbReference type="EMBL" id="KAK1140635.1"/>
    </source>
</evidence>
<comment type="caution">
    <text evidence="1">The sequence shown here is derived from an EMBL/GenBank/DDBJ whole genome shotgun (WGS) entry which is preliminary data.</text>
</comment>
<dbReference type="Proteomes" id="UP001177260">
    <property type="component" value="Unassembled WGS sequence"/>
</dbReference>
<accession>A0ACC3ATH9</accession>
<gene>
    <name evidence="1" type="ORF">N8T08_010032</name>
</gene>